<dbReference type="AlphaFoldDB" id="A0A938X5N2"/>
<proteinExistence type="inferred from homology"/>
<protein>
    <recommendedName>
        <fullName evidence="11">Large-conductance mechanosensitive channel</fullName>
    </recommendedName>
</protein>
<dbReference type="PROSITE" id="PS01327">
    <property type="entry name" value="MSCL"/>
    <property type="match status" value="1"/>
</dbReference>
<sequence length="176" mass="19693">MKKLDKEQLKLSKVKEVKVVKEFREFISRGNVIDMAVGIIVGTAFTAIVNSMVKDILTPVVGFLMGGVNFEDLKWVIAPATEETAAVSLNYGMFIQKIVEFLIISLSVFILVKVLNMLRRKRTKQEEKKEPPKPSDEVLLLTEIRDLLKRENTPAADASAVSESDEYDAASVHNPE</sequence>
<evidence type="ECO:0000256" key="10">
    <source>
        <dbReference type="ARBA" id="ARBA00023303"/>
    </source>
</evidence>
<keyword evidence="9 11" id="KW-0472">Membrane</keyword>
<comment type="subcellular location">
    <subcellularLocation>
        <location evidence="1 11">Cell membrane</location>
        <topology evidence="1 11">Multi-pass membrane protein</topology>
    </subcellularLocation>
</comment>
<evidence type="ECO:0000256" key="12">
    <source>
        <dbReference type="SAM" id="MobiDB-lite"/>
    </source>
</evidence>
<comment type="subunit">
    <text evidence="3 11">Homopentamer.</text>
</comment>
<dbReference type="InterPro" id="IPR019823">
    <property type="entry name" value="Mechanosensitive_channel_CS"/>
</dbReference>
<dbReference type="EMBL" id="JACJKY010000001">
    <property type="protein sequence ID" value="MBM6919641.1"/>
    <property type="molecule type" value="Genomic_DNA"/>
</dbReference>
<evidence type="ECO:0000256" key="2">
    <source>
        <dbReference type="ARBA" id="ARBA00007254"/>
    </source>
</evidence>
<dbReference type="NCBIfam" id="NF001843">
    <property type="entry name" value="PRK00567.1-4"/>
    <property type="match status" value="1"/>
</dbReference>
<feature type="transmembrane region" description="Helical" evidence="11">
    <location>
        <begin position="32"/>
        <end position="53"/>
    </location>
</feature>
<dbReference type="Pfam" id="PF01741">
    <property type="entry name" value="MscL"/>
    <property type="match status" value="1"/>
</dbReference>
<evidence type="ECO:0000256" key="1">
    <source>
        <dbReference type="ARBA" id="ARBA00004651"/>
    </source>
</evidence>
<evidence type="ECO:0000313" key="14">
    <source>
        <dbReference type="Proteomes" id="UP000774750"/>
    </source>
</evidence>
<evidence type="ECO:0000256" key="9">
    <source>
        <dbReference type="ARBA" id="ARBA00023136"/>
    </source>
</evidence>
<keyword evidence="10 11" id="KW-0407">Ion channel</keyword>
<dbReference type="HAMAP" id="MF_00115">
    <property type="entry name" value="MscL"/>
    <property type="match status" value="1"/>
</dbReference>
<dbReference type="SUPFAM" id="SSF81330">
    <property type="entry name" value="Gated mechanosensitive channel"/>
    <property type="match status" value="1"/>
</dbReference>
<gene>
    <name evidence="11 13" type="primary">mscL</name>
    <name evidence="13" type="ORF">H6A12_00460</name>
</gene>
<dbReference type="InterPro" id="IPR036019">
    <property type="entry name" value="MscL_channel"/>
</dbReference>
<comment type="function">
    <text evidence="11">Channel that opens in response to stretch forces in the membrane lipid bilayer. May participate in the regulation of osmotic pressure changes within the cell.</text>
</comment>
<evidence type="ECO:0000256" key="7">
    <source>
        <dbReference type="ARBA" id="ARBA00022989"/>
    </source>
</evidence>
<dbReference type="FunFam" id="1.10.1200.120:FF:000001">
    <property type="entry name" value="Large-conductance mechanosensitive channel"/>
    <property type="match status" value="1"/>
</dbReference>
<organism evidence="13 14">
    <name type="scientific">Merdimmobilis hominis</name>
    <dbReference type="NCBI Taxonomy" id="2897707"/>
    <lineage>
        <taxon>Bacteria</taxon>
        <taxon>Bacillati</taxon>
        <taxon>Bacillota</taxon>
        <taxon>Clostridia</taxon>
        <taxon>Eubacteriales</taxon>
        <taxon>Oscillospiraceae</taxon>
        <taxon>Merdimmobilis</taxon>
    </lineage>
</organism>
<dbReference type="GO" id="GO:0008381">
    <property type="term" value="F:mechanosensitive monoatomic ion channel activity"/>
    <property type="evidence" value="ECO:0007669"/>
    <property type="project" value="UniProtKB-UniRule"/>
</dbReference>
<comment type="caution">
    <text evidence="13">The sequence shown here is derived from an EMBL/GenBank/DDBJ whole genome shotgun (WGS) entry which is preliminary data.</text>
</comment>
<reference evidence="13" key="1">
    <citation type="submission" date="2020-08" db="EMBL/GenBank/DDBJ databases">
        <authorList>
            <person name="Cejkova D."/>
            <person name="Kubasova T."/>
            <person name="Jahodarova E."/>
            <person name="Rychlik I."/>
        </authorList>
    </citation>
    <scope>NUCLEOTIDE SEQUENCE</scope>
    <source>
        <strain evidence="13">An559</strain>
    </source>
</reference>
<dbReference type="PRINTS" id="PR01264">
    <property type="entry name" value="MECHCHANNEL"/>
</dbReference>
<keyword evidence="8 11" id="KW-0406">Ion transport</keyword>
<keyword evidence="4 11" id="KW-0813">Transport</keyword>
<feature type="transmembrane region" description="Helical" evidence="11">
    <location>
        <begin position="98"/>
        <end position="118"/>
    </location>
</feature>
<dbReference type="GO" id="GO:0005886">
    <property type="term" value="C:plasma membrane"/>
    <property type="evidence" value="ECO:0007669"/>
    <property type="project" value="UniProtKB-SubCell"/>
</dbReference>
<evidence type="ECO:0000256" key="4">
    <source>
        <dbReference type="ARBA" id="ARBA00022448"/>
    </source>
</evidence>
<comment type="similarity">
    <text evidence="2 11">Belongs to the MscL family.</text>
</comment>
<feature type="region of interest" description="Disordered" evidence="12">
    <location>
        <begin position="152"/>
        <end position="176"/>
    </location>
</feature>
<dbReference type="NCBIfam" id="TIGR00220">
    <property type="entry name" value="mscL"/>
    <property type="match status" value="1"/>
</dbReference>
<evidence type="ECO:0000256" key="8">
    <source>
        <dbReference type="ARBA" id="ARBA00023065"/>
    </source>
</evidence>
<evidence type="ECO:0000256" key="11">
    <source>
        <dbReference type="HAMAP-Rule" id="MF_00115"/>
    </source>
</evidence>
<evidence type="ECO:0000256" key="3">
    <source>
        <dbReference type="ARBA" id="ARBA00011255"/>
    </source>
</evidence>
<dbReference type="InterPro" id="IPR001185">
    <property type="entry name" value="MS_channel"/>
</dbReference>
<keyword evidence="6 11" id="KW-0812">Transmembrane</keyword>
<dbReference type="Gene3D" id="1.10.1200.120">
    <property type="entry name" value="Large-conductance mechanosensitive channel, MscL, domain 1"/>
    <property type="match status" value="1"/>
</dbReference>
<dbReference type="PANTHER" id="PTHR30266:SF2">
    <property type="entry name" value="LARGE-CONDUCTANCE MECHANOSENSITIVE CHANNEL"/>
    <property type="match status" value="1"/>
</dbReference>
<dbReference type="Proteomes" id="UP000774750">
    <property type="component" value="Unassembled WGS sequence"/>
</dbReference>
<dbReference type="InterPro" id="IPR037673">
    <property type="entry name" value="MSC/AndL"/>
</dbReference>
<name>A0A938X5N2_9FIRM</name>
<keyword evidence="7 11" id="KW-1133">Transmembrane helix</keyword>
<keyword evidence="14" id="KW-1185">Reference proteome</keyword>
<reference evidence="13" key="2">
    <citation type="journal article" date="2021" name="Sci. Rep.">
        <title>The distribution of antibiotic resistance genes in chicken gut microbiota commensals.</title>
        <authorList>
            <person name="Juricova H."/>
            <person name="Matiasovicova J."/>
            <person name="Kubasova T."/>
            <person name="Cejkova D."/>
            <person name="Rychlik I."/>
        </authorList>
    </citation>
    <scope>NUCLEOTIDE SEQUENCE</scope>
    <source>
        <strain evidence="13">An559</strain>
    </source>
</reference>
<evidence type="ECO:0000313" key="13">
    <source>
        <dbReference type="EMBL" id="MBM6919641.1"/>
    </source>
</evidence>
<accession>A0A938X5N2</accession>
<evidence type="ECO:0000256" key="6">
    <source>
        <dbReference type="ARBA" id="ARBA00022692"/>
    </source>
</evidence>
<keyword evidence="5 11" id="KW-1003">Cell membrane</keyword>
<dbReference type="PANTHER" id="PTHR30266">
    <property type="entry name" value="MECHANOSENSITIVE CHANNEL MSCL"/>
    <property type="match status" value="1"/>
</dbReference>
<evidence type="ECO:0000256" key="5">
    <source>
        <dbReference type="ARBA" id="ARBA00022475"/>
    </source>
</evidence>